<dbReference type="PANTHER" id="PTHR42951:SF4">
    <property type="entry name" value="ACYL-COENZYME A THIOESTERASE MBLAC2"/>
    <property type="match status" value="1"/>
</dbReference>
<name>A0A1V3A035_9GAMM</name>
<keyword evidence="4" id="KW-0378">Hydrolase</keyword>
<dbReference type="SUPFAM" id="SSF56281">
    <property type="entry name" value="Metallo-hydrolase/oxidoreductase"/>
    <property type="match status" value="1"/>
</dbReference>
<keyword evidence="2" id="KW-0732">Signal</keyword>
<protein>
    <submittedName>
        <fullName evidence="4">MBL fold metallo-hydrolase</fullName>
    </submittedName>
</protein>
<dbReference type="EMBL" id="MUZR01000011">
    <property type="protein sequence ID" value="OOC10712.1"/>
    <property type="molecule type" value="Genomic_DNA"/>
</dbReference>
<dbReference type="InterPro" id="IPR050855">
    <property type="entry name" value="NDM-1-like"/>
</dbReference>
<accession>A0A1V3A035</accession>
<dbReference type="InterPro" id="IPR001279">
    <property type="entry name" value="Metallo-B-lactamas"/>
</dbReference>
<dbReference type="InterPro" id="IPR036866">
    <property type="entry name" value="RibonucZ/Hydroxyglut_hydro"/>
</dbReference>
<gene>
    <name evidence="4" type="ORF">B1A74_04575</name>
</gene>
<reference evidence="4 5" key="1">
    <citation type="submission" date="2017-02" db="EMBL/GenBank/DDBJ databases">
        <title>Genomic diversity within the haloalkaliphilic genus Thioalkalivibrio.</title>
        <authorList>
            <person name="Ahn A.-C."/>
            <person name="Meier-Kolthoff J."/>
            <person name="Overmars L."/>
            <person name="Richter M."/>
            <person name="Woyke T."/>
            <person name="Sorokin D.Y."/>
            <person name="Muyzer G."/>
        </authorList>
    </citation>
    <scope>NUCLEOTIDE SEQUENCE [LARGE SCALE GENOMIC DNA]</scope>
    <source>
        <strain evidence="4 5">HL17</strain>
    </source>
</reference>
<organism evidence="4 5">
    <name type="scientific">Thioalkalivibrio halophilus</name>
    <dbReference type="NCBI Taxonomy" id="252474"/>
    <lineage>
        <taxon>Bacteria</taxon>
        <taxon>Pseudomonadati</taxon>
        <taxon>Pseudomonadota</taxon>
        <taxon>Gammaproteobacteria</taxon>
        <taxon>Chromatiales</taxon>
        <taxon>Ectothiorhodospiraceae</taxon>
        <taxon>Thioalkalivibrio</taxon>
    </lineage>
</organism>
<dbReference type="OrthoDB" id="420651at2"/>
<feature type="domain" description="Metallo-beta-lactamase" evidence="3">
    <location>
        <begin position="74"/>
        <end position="260"/>
    </location>
</feature>
<sequence length="329" mass="36634">MTMNRWLVTGCLSLAMATTAAAGVEIPADSERLSDARTSDLERVDALQPVRVAEDIYAIIGSVENRTYENEALNVNLGFVVTEEGVVLIDSGPSRRFGGLLEEAVSEVTEKPVTHVIGIGAQDHRWLANGYFEEQGAELIALERTVATRLDFADRHMDRLSGVLDDRFEGSEPVVTDAPLEGDRQVLEIGGTEFHLEYWADAHFPGDAVLYLPATDVLFSGDLVYVDRILGIHPWSDPVQWVEALDQLEERAPAAVVPGHGDVADMARVKADTIDYMRYITEGSARHIEDWSSLDEAVNDLADAPQFEHLLHFDQWHRTNVNRTYLFME</sequence>
<evidence type="ECO:0000313" key="5">
    <source>
        <dbReference type="Proteomes" id="UP000189177"/>
    </source>
</evidence>
<dbReference type="RefSeq" id="WP_024329953.1">
    <property type="nucleotide sequence ID" value="NZ_MUZR01000011.1"/>
</dbReference>
<feature type="chain" id="PRO_5010719553" evidence="2">
    <location>
        <begin position="23"/>
        <end position="329"/>
    </location>
</feature>
<comment type="similarity">
    <text evidence="1">Belongs to the metallo-beta-lactamase superfamily. Class-B beta-lactamase family.</text>
</comment>
<dbReference type="Pfam" id="PF00753">
    <property type="entry name" value="Lactamase_B"/>
    <property type="match status" value="1"/>
</dbReference>
<dbReference type="Proteomes" id="UP000189177">
    <property type="component" value="Unassembled WGS sequence"/>
</dbReference>
<keyword evidence="5" id="KW-1185">Reference proteome</keyword>
<evidence type="ECO:0000256" key="1">
    <source>
        <dbReference type="ARBA" id="ARBA00005250"/>
    </source>
</evidence>
<dbReference type="STRING" id="252474.B1A74_04575"/>
<proteinExistence type="inferred from homology"/>
<evidence type="ECO:0000256" key="2">
    <source>
        <dbReference type="SAM" id="SignalP"/>
    </source>
</evidence>
<dbReference type="AlphaFoldDB" id="A0A1V3A035"/>
<evidence type="ECO:0000259" key="3">
    <source>
        <dbReference type="SMART" id="SM00849"/>
    </source>
</evidence>
<dbReference type="PANTHER" id="PTHR42951">
    <property type="entry name" value="METALLO-BETA-LACTAMASE DOMAIN-CONTAINING"/>
    <property type="match status" value="1"/>
</dbReference>
<dbReference type="CDD" id="cd16282">
    <property type="entry name" value="metallo-hydrolase-like_MBL-fold"/>
    <property type="match status" value="1"/>
</dbReference>
<feature type="signal peptide" evidence="2">
    <location>
        <begin position="1"/>
        <end position="22"/>
    </location>
</feature>
<comment type="caution">
    <text evidence="4">The sequence shown here is derived from an EMBL/GenBank/DDBJ whole genome shotgun (WGS) entry which is preliminary data.</text>
</comment>
<dbReference type="GO" id="GO:0016787">
    <property type="term" value="F:hydrolase activity"/>
    <property type="evidence" value="ECO:0007669"/>
    <property type="project" value="UniProtKB-KW"/>
</dbReference>
<dbReference type="SMART" id="SM00849">
    <property type="entry name" value="Lactamase_B"/>
    <property type="match status" value="1"/>
</dbReference>
<evidence type="ECO:0000313" key="4">
    <source>
        <dbReference type="EMBL" id="OOC10712.1"/>
    </source>
</evidence>
<dbReference type="GO" id="GO:0017001">
    <property type="term" value="P:antibiotic catabolic process"/>
    <property type="evidence" value="ECO:0007669"/>
    <property type="project" value="UniProtKB-ARBA"/>
</dbReference>
<dbReference type="Gene3D" id="3.60.15.10">
    <property type="entry name" value="Ribonuclease Z/Hydroxyacylglutathione hydrolase-like"/>
    <property type="match status" value="1"/>
</dbReference>